<dbReference type="Proteomes" id="UP000583454">
    <property type="component" value="Unassembled WGS sequence"/>
</dbReference>
<evidence type="ECO:0000259" key="4">
    <source>
        <dbReference type="PROSITE" id="PS50043"/>
    </source>
</evidence>
<dbReference type="SMART" id="SM00448">
    <property type="entry name" value="REC"/>
    <property type="match status" value="1"/>
</dbReference>
<feature type="modified residue" description="4-aspartylphosphate" evidence="3">
    <location>
        <position position="52"/>
    </location>
</feature>
<evidence type="ECO:0000256" key="2">
    <source>
        <dbReference type="ARBA" id="ARBA00023125"/>
    </source>
</evidence>
<dbReference type="GO" id="GO:0000160">
    <property type="term" value="P:phosphorelay signal transduction system"/>
    <property type="evidence" value="ECO:0007669"/>
    <property type="project" value="InterPro"/>
</dbReference>
<organism evidence="6 7">
    <name type="scientific">Methylorubrum rhodinum</name>
    <dbReference type="NCBI Taxonomy" id="29428"/>
    <lineage>
        <taxon>Bacteria</taxon>
        <taxon>Pseudomonadati</taxon>
        <taxon>Pseudomonadota</taxon>
        <taxon>Alphaproteobacteria</taxon>
        <taxon>Hyphomicrobiales</taxon>
        <taxon>Methylobacteriaceae</taxon>
        <taxon>Methylorubrum</taxon>
    </lineage>
</organism>
<dbReference type="EMBL" id="JACHOP010000008">
    <property type="protein sequence ID" value="MBB5757628.1"/>
    <property type="molecule type" value="Genomic_DNA"/>
</dbReference>
<dbReference type="PROSITE" id="PS50110">
    <property type="entry name" value="RESPONSE_REGULATORY"/>
    <property type="match status" value="1"/>
</dbReference>
<dbReference type="InterPro" id="IPR011006">
    <property type="entry name" value="CheY-like_superfamily"/>
</dbReference>
<keyword evidence="7" id="KW-1185">Reference proteome</keyword>
<evidence type="ECO:0000259" key="5">
    <source>
        <dbReference type="PROSITE" id="PS50110"/>
    </source>
</evidence>
<dbReference type="SUPFAM" id="SSF52172">
    <property type="entry name" value="CheY-like"/>
    <property type="match status" value="1"/>
</dbReference>
<dbReference type="Pfam" id="PF00196">
    <property type="entry name" value="GerE"/>
    <property type="match status" value="1"/>
</dbReference>
<evidence type="ECO:0000256" key="1">
    <source>
        <dbReference type="ARBA" id="ARBA00022553"/>
    </source>
</evidence>
<dbReference type="CDD" id="cd17535">
    <property type="entry name" value="REC_NarL-like"/>
    <property type="match status" value="1"/>
</dbReference>
<dbReference type="CDD" id="cd06170">
    <property type="entry name" value="LuxR_C_like"/>
    <property type="match status" value="1"/>
</dbReference>
<dbReference type="InterPro" id="IPR000792">
    <property type="entry name" value="Tscrpt_reg_LuxR_C"/>
</dbReference>
<dbReference type="PRINTS" id="PR00038">
    <property type="entry name" value="HTHLUXR"/>
</dbReference>
<dbReference type="GO" id="GO:0003677">
    <property type="term" value="F:DNA binding"/>
    <property type="evidence" value="ECO:0007669"/>
    <property type="project" value="UniProtKB-KW"/>
</dbReference>
<dbReference type="InterPro" id="IPR001789">
    <property type="entry name" value="Sig_transdc_resp-reg_receiver"/>
</dbReference>
<sequence>MNVLVVDDHTVMRQGVQRLLAAIDRVSVIEAGNARDAMLAARRERPDLVVLDINLKETSGLDLLRRFRLEWPTLRVVVFSMYADVVYARSALRLGALGFVSKSAPAEELVAAVRRGLRGEGYVDQETAQALERAPAAGDEGRRLSGREAEVLRLLADGKSLSGIAETLGVAYKTVANQCTRIKEKLGIDRTSELIRFAIENRGSDVMSEDWRANPSGQDRTPPRT</sequence>
<dbReference type="PROSITE" id="PS50043">
    <property type="entry name" value="HTH_LUXR_2"/>
    <property type="match status" value="1"/>
</dbReference>
<dbReference type="InterPro" id="IPR039420">
    <property type="entry name" value="WalR-like"/>
</dbReference>
<proteinExistence type="predicted"/>
<evidence type="ECO:0000313" key="6">
    <source>
        <dbReference type="EMBL" id="MBB5757628.1"/>
    </source>
</evidence>
<protein>
    <submittedName>
        <fullName evidence="6">DNA-binding NarL/FixJ family response regulator</fullName>
    </submittedName>
</protein>
<dbReference type="Gene3D" id="3.40.50.2300">
    <property type="match status" value="1"/>
</dbReference>
<dbReference type="AlphaFoldDB" id="A0A840ZKK1"/>
<dbReference type="SUPFAM" id="SSF46894">
    <property type="entry name" value="C-terminal effector domain of the bipartite response regulators"/>
    <property type="match status" value="1"/>
</dbReference>
<dbReference type="PANTHER" id="PTHR43214">
    <property type="entry name" value="TWO-COMPONENT RESPONSE REGULATOR"/>
    <property type="match status" value="1"/>
</dbReference>
<keyword evidence="1 3" id="KW-0597">Phosphoprotein</keyword>
<dbReference type="GO" id="GO:0006355">
    <property type="term" value="P:regulation of DNA-templated transcription"/>
    <property type="evidence" value="ECO:0007669"/>
    <property type="project" value="InterPro"/>
</dbReference>
<dbReference type="RefSeq" id="WP_183569356.1">
    <property type="nucleotide sequence ID" value="NZ_JACHOP010000008.1"/>
</dbReference>
<accession>A0A840ZKK1</accession>
<feature type="domain" description="HTH luxR-type" evidence="4">
    <location>
        <begin position="137"/>
        <end position="202"/>
    </location>
</feature>
<dbReference type="Pfam" id="PF00072">
    <property type="entry name" value="Response_reg"/>
    <property type="match status" value="1"/>
</dbReference>
<reference evidence="6 7" key="1">
    <citation type="submission" date="2020-08" db="EMBL/GenBank/DDBJ databases">
        <title>Genomic Encyclopedia of Type Strains, Phase IV (KMG-IV): sequencing the most valuable type-strain genomes for metagenomic binning, comparative biology and taxonomic classification.</title>
        <authorList>
            <person name="Goeker M."/>
        </authorList>
    </citation>
    <scope>NUCLEOTIDE SEQUENCE [LARGE SCALE GENOMIC DNA]</scope>
    <source>
        <strain evidence="6 7">DSM 2163</strain>
    </source>
</reference>
<evidence type="ECO:0000256" key="3">
    <source>
        <dbReference type="PROSITE-ProRule" id="PRU00169"/>
    </source>
</evidence>
<evidence type="ECO:0000313" key="7">
    <source>
        <dbReference type="Proteomes" id="UP000583454"/>
    </source>
</evidence>
<dbReference type="InterPro" id="IPR016032">
    <property type="entry name" value="Sig_transdc_resp-reg_C-effctor"/>
</dbReference>
<feature type="domain" description="Response regulatory" evidence="5">
    <location>
        <begin position="2"/>
        <end position="117"/>
    </location>
</feature>
<name>A0A840ZKK1_9HYPH</name>
<comment type="caution">
    <text evidence="6">The sequence shown here is derived from an EMBL/GenBank/DDBJ whole genome shotgun (WGS) entry which is preliminary data.</text>
</comment>
<dbReference type="InterPro" id="IPR058245">
    <property type="entry name" value="NreC/VraR/RcsB-like_REC"/>
</dbReference>
<dbReference type="SMART" id="SM00421">
    <property type="entry name" value="HTH_LUXR"/>
    <property type="match status" value="1"/>
</dbReference>
<gene>
    <name evidence="6" type="ORF">HNR00_002342</name>
</gene>
<keyword evidence="2 6" id="KW-0238">DNA-binding</keyword>